<evidence type="ECO:0000313" key="9">
    <source>
        <dbReference type="EMBL" id="MCU6764998.1"/>
    </source>
</evidence>
<keyword evidence="6 9" id="KW-0067">ATP-binding</keyword>
<dbReference type="SMART" id="SM00382">
    <property type="entry name" value="AAA"/>
    <property type="match status" value="1"/>
</dbReference>
<dbReference type="Pfam" id="PF00005">
    <property type="entry name" value="ABC_tran"/>
    <property type="match status" value="1"/>
</dbReference>
<accession>A0ABT2TRY6</accession>
<evidence type="ECO:0000256" key="1">
    <source>
        <dbReference type="ARBA" id="ARBA00004202"/>
    </source>
</evidence>
<dbReference type="PROSITE" id="PS50893">
    <property type="entry name" value="ABC_TRANSPORTER_2"/>
    <property type="match status" value="1"/>
</dbReference>
<organism evidence="9 10">
    <name type="scientific">Blautia ammoniilytica</name>
    <dbReference type="NCBI Taxonomy" id="2981782"/>
    <lineage>
        <taxon>Bacteria</taxon>
        <taxon>Bacillati</taxon>
        <taxon>Bacillota</taxon>
        <taxon>Clostridia</taxon>
        <taxon>Lachnospirales</taxon>
        <taxon>Lachnospiraceae</taxon>
        <taxon>Blautia</taxon>
    </lineage>
</organism>
<dbReference type="InterPro" id="IPR027417">
    <property type="entry name" value="P-loop_NTPase"/>
</dbReference>
<dbReference type="InterPro" id="IPR003439">
    <property type="entry name" value="ABC_transporter-like_ATP-bd"/>
</dbReference>
<dbReference type="PROSITE" id="PS00211">
    <property type="entry name" value="ABC_TRANSPORTER_1"/>
    <property type="match status" value="1"/>
</dbReference>
<reference evidence="9 10" key="1">
    <citation type="journal article" date="2021" name="ISME Commun">
        <title>Automated analysis of genomic sequences facilitates high-throughput and comprehensive description of bacteria.</title>
        <authorList>
            <person name="Hitch T.C.A."/>
        </authorList>
    </citation>
    <scope>NUCLEOTIDE SEQUENCE [LARGE SCALE GENOMIC DNA]</scope>
    <source>
        <strain evidence="9 10">Sanger_23</strain>
    </source>
</reference>
<evidence type="ECO:0000256" key="7">
    <source>
        <dbReference type="ARBA" id="ARBA00023136"/>
    </source>
</evidence>
<dbReference type="InterPro" id="IPR003593">
    <property type="entry name" value="AAA+_ATPase"/>
</dbReference>
<keyword evidence="10" id="KW-1185">Reference proteome</keyword>
<sequence>MGNRNEKTLLDVTDLTFSFKTYAGEVQAVRGVSFSLEKGKSLGIVGESGCGKSVTAKSIIGLNPSKPKGLLKKGEIWFDGKDLAKLKEKEMQKIRAQEIRMIFQDPMTSLNPTMTVGKQIVEGILKYGNKTKEEAKKIALDTLAMAGIPSPEQRFKQYPHEFSGGMRQRAMIALAMAVNPKLLIADEPTTALDVTIQAQILDLIKDIQKQYDTSVIMITHDLGVVANIADDIAVMYAGKIMEYGHAEDIFEHPAHPYTWGVLQSIPPEDTSNREPLHPILGTPPDLFNPPAGCPFAARCPYAMKVCSTMYPPAYSQQGENHYASCWLYHKKAVRTVNPITEREVAKHE</sequence>
<evidence type="ECO:0000256" key="4">
    <source>
        <dbReference type="ARBA" id="ARBA00022475"/>
    </source>
</evidence>
<feature type="domain" description="ABC transporter" evidence="8">
    <location>
        <begin position="10"/>
        <end position="262"/>
    </location>
</feature>
<dbReference type="PANTHER" id="PTHR43297:SF2">
    <property type="entry name" value="DIPEPTIDE TRANSPORT ATP-BINDING PROTEIN DPPD"/>
    <property type="match status" value="1"/>
</dbReference>
<evidence type="ECO:0000259" key="8">
    <source>
        <dbReference type="PROSITE" id="PS50893"/>
    </source>
</evidence>
<evidence type="ECO:0000256" key="3">
    <source>
        <dbReference type="ARBA" id="ARBA00022448"/>
    </source>
</evidence>
<dbReference type="GO" id="GO:0005524">
    <property type="term" value="F:ATP binding"/>
    <property type="evidence" value="ECO:0007669"/>
    <property type="project" value="UniProtKB-KW"/>
</dbReference>
<keyword evidence="3" id="KW-0813">Transport</keyword>
<dbReference type="PANTHER" id="PTHR43297">
    <property type="entry name" value="OLIGOPEPTIDE TRANSPORT ATP-BINDING PROTEIN APPD"/>
    <property type="match status" value="1"/>
</dbReference>
<protein>
    <submittedName>
        <fullName evidence="9">ABC transporter ATP-binding protein</fullName>
    </submittedName>
</protein>
<keyword evidence="5" id="KW-0547">Nucleotide-binding</keyword>
<proteinExistence type="inferred from homology"/>
<dbReference type="EMBL" id="JAOQJL010000009">
    <property type="protein sequence ID" value="MCU6764998.1"/>
    <property type="molecule type" value="Genomic_DNA"/>
</dbReference>
<dbReference type="InterPro" id="IPR017871">
    <property type="entry name" value="ABC_transporter-like_CS"/>
</dbReference>
<dbReference type="Proteomes" id="UP001652409">
    <property type="component" value="Unassembled WGS sequence"/>
</dbReference>
<dbReference type="RefSeq" id="WP_158421065.1">
    <property type="nucleotide sequence ID" value="NZ_JAOQJL010000009.1"/>
</dbReference>
<dbReference type="Gene3D" id="3.40.50.300">
    <property type="entry name" value="P-loop containing nucleotide triphosphate hydrolases"/>
    <property type="match status" value="1"/>
</dbReference>
<keyword evidence="4" id="KW-1003">Cell membrane</keyword>
<comment type="caution">
    <text evidence="9">The sequence shown here is derived from an EMBL/GenBank/DDBJ whole genome shotgun (WGS) entry which is preliminary data.</text>
</comment>
<evidence type="ECO:0000256" key="5">
    <source>
        <dbReference type="ARBA" id="ARBA00022741"/>
    </source>
</evidence>
<evidence type="ECO:0000256" key="2">
    <source>
        <dbReference type="ARBA" id="ARBA00005417"/>
    </source>
</evidence>
<keyword evidence="7" id="KW-0472">Membrane</keyword>
<name>A0ABT2TRY6_9FIRM</name>
<dbReference type="InterPro" id="IPR013563">
    <property type="entry name" value="Oligopep_ABC_C"/>
</dbReference>
<evidence type="ECO:0000256" key="6">
    <source>
        <dbReference type="ARBA" id="ARBA00022840"/>
    </source>
</evidence>
<comment type="subcellular location">
    <subcellularLocation>
        <location evidence="1">Cell membrane</location>
        <topology evidence="1">Peripheral membrane protein</topology>
    </subcellularLocation>
</comment>
<dbReference type="CDD" id="cd03257">
    <property type="entry name" value="ABC_NikE_OppD_transporters"/>
    <property type="match status" value="1"/>
</dbReference>
<evidence type="ECO:0000313" key="10">
    <source>
        <dbReference type="Proteomes" id="UP001652409"/>
    </source>
</evidence>
<comment type="similarity">
    <text evidence="2">Belongs to the ABC transporter superfamily.</text>
</comment>
<dbReference type="NCBIfam" id="TIGR01727">
    <property type="entry name" value="oligo_HPY"/>
    <property type="match status" value="1"/>
</dbReference>
<dbReference type="Pfam" id="PF08352">
    <property type="entry name" value="oligo_HPY"/>
    <property type="match status" value="1"/>
</dbReference>
<gene>
    <name evidence="9" type="ORF">OCV61_06165</name>
</gene>
<dbReference type="InterPro" id="IPR050388">
    <property type="entry name" value="ABC_Ni/Peptide_Import"/>
</dbReference>
<dbReference type="SUPFAM" id="SSF52540">
    <property type="entry name" value="P-loop containing nucleoside triphosphate hydrolases"/>
    <property type="match status" value="1"/>
</dbReference>